<feature type="compositionally biased region" description="Basic and acidic residues" evidence="1">
    <location>
        <begin position="161"/>
        <end position="170"/>
    </location>
</feature>
<keyword evidence="3" id="KW-1185">Reference proteome</keyword>
<reference evidence="2 3" key="1">
    <citation type="journal article" date="2018" name="New Phytol.">
        <title>Phylogenomics of Endogonaceae and evolution of mycorrhizas within Mucoromycota.</title>
        <authorList>
            <person name="Chang Y."/>
            <person name="Desiro A."/>
            <person name="Na H."/>
            <person name="Sandor L."/>
            <person name="Lipzen A."/>
            <person name="Clum A."/>
            <person name="Barry K."/>
            <person name="Grigoriev I.V."/>
            <person name="Martin F.M."/>
            <person name="Stajich J.E."/>
            <person name="Smith M.E."/>
            <person name="Bonito G."/>
            <person name="Spatafora J.W."/>
        </authorList>
    </citation>
    <scope>NUCLEOTIDE SEQUENCE [LARGE SCALE GENOMIC DNA]</scope>
    <source>
        <strain evidence="2 3">AD002</strain>
    </source>
</reference>
<feature type="compositionally biased region" description="Polar residues" evidence="1">
    <location>
        <begin position="123"/>
        <end position="133"/>
    </location>
</feature>
<evidence type="ECO:0000256" key="1">
    <source>
        <dbReference type="SAM" id="MobiDB-lite"/>
    </source>
</evidence>
<sequence>MEVPKRLTACSEVINMSNISSLLEVDEAAEVPDVFPADESYANNDAETFRLLNEVVKSEAKMGLPFSQCQLAICYRFGVGTERNTEKALKWYHEAAEAGNILAQHSLELLVLSGTVRKPSEGRSITQAAQKSRTPLRRSNDWSRPLVEDMLTPKTDLGNAMKKESMSQKI</sequence>
<name>A0A433QKX9_9FUNG</name>
<dbReference type="EMBL" id="RBNJ01003894">
    <property type="protein sequence ID" value="RUS30429.1"/>
    <property type="molecule type" value="Genomic_DNA"/>
</dbReference>
<dbReference type="Pfam" id="PF08238">
    <property type="entry name" value="Sel1"/>
    <property type="match status" value="1"/>
</dbReference>
<dbReference type="SMART" id="SM00671">
    <property type="entry name" value="SEL1"/>
    <property type="match status" value="1"/>
</dbReference>
<feature type="region of interest" description="Disordered" evidence="1">
    <location>
        <begin position="121"/>
        <end position="170"/>
    </location>
</feature>
<evidence type="ECO:0000313" key="3">
    <source>
        <dbReference type="Proteomes" id="UP000274822"/>
    </source>
</evidence>
<comment type="caution">
    <text evidence="2">The sequence shown here is derived from an EMBL/GenBank/DDBJ whole genome shotgun (WGS) entry which is preliminary data.</text>
</comment>
<evidence type="ECO:0000313" key="2">
    <source>
        <dbReference type="EMBL" id="RUS30429.1"/>
    </source>
</evidence>
<dbReference type="Gene3D" id="1.25.40.10">
    <property type="entry name" value="Tetratricopeptide repeat domain"/>
    <property type="match status" value="1"/>
</dbReference>
<organism evidence="2 3">
    <name type="scientific">Jimgerdemannia flammicorona</name>
    <dbReference type="NCBI Taxonomy" id="994334"/>
    <lineage>
        <taxon>Eukaryota</taxon>
        <taxon>Fungi</taxon>
        <taxon>Fungi incertae sedis</taxon>
        <taxon>Mucoromycota</taxon>
        <taxon>Mucoromycotina</taxon>
        <taxon>Endogonomycetes</taxon>
        <taxon>Endogonales</taxon>
        <taxon>Endogonaceae</taxon>
        <taxon>Jimgerdemannia</taxon>
    </lineage>
</organism>
<dbReference type="InterPro" id="IPR006597">
    <property type="entry name" value="Sel1-like"/>
</dbReference>
<proteinExistence type="predicted"/>
<accession>A0A433QKX9</accession>
<dbReference type="SUPFAM" id="SSF81901">
    <property type="entry name" value="HCP-like"/>
    <property type="match status" value="1"/>
</dbReference>
<protein>
    <submittedName>
        <fullName evidence="2">Uncharacterized protein</fullName>
    </submittedName>
</protein>
<dbReference type="Proteomes" id="UP000274822">
    <property type="component" value="Unassembled WGS sequence"/>
</dbReference>
<gene>
    <name evidence="2" type="ORF">BC938DRAFT_479401</name>
</gene>
<dbReference type="InterPro" id="IPR011990">
    <property type="entry name" value="TPR-like_helical_dom_sf"/>
</dbReference>
<dbReference type="AlphaFoldDB" id="A0A433QKX9"/>